<dbReference type="AlphaFoldDB" id="A0A0X3V8J5"/>
<dbReference type="SUPFAM" id="SSF51735">
    <property type="entry name" value="NAD(P)-binding Rossmann-fold domains"/>
    <property type="match status" value="1"/>
</dbReference>
<dbReference type="InterPro" id="IPR051604">
    <property type="entry name" value="Ergot_Alk_Oxidoreductase"/>
</dbReference>
<dbReference type="Gene3D" id="3.40.50.720">
    <property type="entry name" value="NAD(P)-binding Rossmann-like Domain"/>
    <property type="match status" value="1"/>
</dbReference>
<dbReference type="InterPro" id="IPR036291">
    <property type="entry name" value="NAD(P)-bd_dom_sf"/>
</dbReference>
<dbReference type="RefSeq" id="WP_067685529.1">
    <property type="nucleotide sequence ID" value="NZ_LLZH01000019.1"/>
</dbReference>
<dbReference type="Pfam" id="PF13460">
    <property type="entry name" value="NAD_binding_10"/>
    <property type="match status" value="1"/>
</dbReference>
<comment type="caution">
    <text evidence="2">The sequence shown here is derived from an EMBL/GenBank/DDBJ whole genome shotgun (WGS) entry which is preliminary data.</text>
</comment>
<feature type="domain" description="NAD(P)-binding" evidence="1">
    <location>
        <begin position="7"/>
        <end position="166"/>
    </location>
</feature>
<reference evidence="2 3" key="1">
    <citation type="submission" date="2015-10" db="EMBL/GenBank/DDBJ databases">
        <authorList>
            <person name="Gilbert D.G."/>
        </authorList>
    </citation>
    <scope>NUCLEOTIDE SEQUENCE [LARGE SCALE GENOMIC DNA]</scope>
    <source>
        <strain evidence="2 3">NRRL B-16712</strain>
    </source>
</reference>
<keyword evidence="3" id="KW-1185">Reference proteome</keyword>
<evidence type="ECO:0000313" key="2">
    <source>
        <dbReference type="EMBL" id="KUL41095.1"/>
    </source>
</evidence>
<dbReference type="Proteomes" id="UP000053244">
    <property type="component" value="Unassembled WGS sequence"/>
</dbReference>
<evidence type="ECO:0000259" key="1">
    <source>
        <dbReference type="Pfam" id="PF13460"/>
    </source>
</evidence>
<name>A0A0X3V8J5_9ACTN</name>
<dbReference type="EMBL" id="LLZH01000019">
    <property type="protein sequence ID" value="KUL41095.1"/>
    <property type="molecule type" value="Genomic_DNA"/>
</dbReference>
<dbReference type="InterPro" id="IPR016040">
    <property type="entry name" value="NAD(P)-bd_dom"/>
</dbReference>
<sequence>MKILVTGATGNVGRMVVDELLALGAEDIRALTVDPARAGLPPGVEVVRGFLGKVETMPAALAGADVMFLAPYPPTVSEVCRLAADAGVGRIVDLAGAKGDHWQVIEDGVEASGVPFTHLEPGEFMANATLWAGQIRAGDVVRDTCGDAANAPIAQEDIAAVAARVIVEAGHAGRSYEMTGPESLTRREKVERIGRALGRRLTYVDLPRAEAIAQLEQAMGEYAEWYVDGLAALAEHPQAAVPTVAELLGRPAITFQEWAGRHADDFR</sequence>
<protein>
    <submittedName>
        <fullName evidence="2">Hydroxylase</fullName>
    </submittedName>
</protein>
<dbReference type="PANTHER" id="PTHR43162">
    <property type="match status" value="1"/>
</dbReference>
<gene>
    <name evidence="2" type="ORF">ADL15_05600</name>
</gene>
<proteinExistence type="predicted"/>
<evidence type="ECO:0000313" key="3">
    <source>
        <dbReference type="Proteomes" id="UP000053244"/>
    </source>
</evidence>
<dbReference type="Gene3D" id="3.90.25.10">
    <property type="entry name" value="UDP-galactose 4-epimerase, domain 1"/>
    <property type="match status" value="1"/>
</dbReference>
<dbReference type="PANTHER" id="PTHR43162:SF1">
    <property type="entry name" value="PRESTALK A DIFFERENTIATION PROTEIN A"/>
    <property type="match status" value="1"/>
</dbReference>
<dbReference type="OrthoDB" id="116343at2"/>
<organism evidence="2 3">
    <name type="scientific">Actinoplanes awajinensis subsp. mycoplanecinus</name>
    <dbReference type="NCBI Taxonomy" id="135947"/>
    <lineage>
        <taxon>Bacteria</taxon>
        <taxon>Bacillati</taxon>
        <taxon>Actinomycetota</taxon>
        <taxon>Actinomycetes</taxon>
        <taxon>Micromonosporales</taxon>
        <taxon>Micromonosporaceae</taxon>
        <taxon>Actinoplanes</taxon>
    </lineage>
</organism>
<accession>A0A0X3V8J5</accession>